<sequence>MSDGVPHGVSSLYLVRGVSFLDAPDAVFEAMLTGWRMQQVGGRRLKPNSVDRALNIVRRFETYTLKKPWEWSAGDFDEWMTLLVSQRALAASTIRGYQGAVRQFCEYICSEHYGWVEECLDRFGTHPVQVCHEWNSLPHLYEYEGGSGRRPLDRDELQLLFDRADDEVSCLLDGRRKGALPAFRDATLLKVVYAWGLRSSEAVGLDISDFYRNAKAPQFGQYGVMQVRHGKSSRGGPPKRRAVLSIFDWAVEALQEYVEQVRPLMVQSETSALWLSERGTRLRSREVSSRFAAYRDELGLDRVLTPHALRHSYVTHLIESGVDPTFVQRQVGHQYSATTAIYTGISADYMNTMMGQAIERTRQHVIKDEGSTS</sequence>
<protein>
    <recommendedName>
        <fullName evidence="4">Tyr recombinase domain-containing protein</fullName>
    </recommendedName>
</protein>
<evidence type="ECO:0000313" key="5">
    <source>
        <dbReference type="EMBL" id="GGJ53932.1"/>
    </source>
</evidence>
<dbReference type="PROSITE" id="PS51898">
    <property type="entry name" value="TYR_RECOMBINASE"/>
    <property type="match status" value="1"/>
</dbReference>
<name>A0ABQ2DCU8_9MICC</name>
<proteinExistence type="inferred from homology"/>
<comment type="similarity">
    <text evidence="1">Belongs to the 'phage' integrase family.</text>
</comment>
<dbReference type="RefSeq" id="WP_188684271.1">
    <property type="nucleotide sequence ID" value="NZ_BMKX01000002.1"/>
</dbReference>
<evidence type="ECO:0000259" key="4">
    <source>
        <dbReference type="PROSITE" id="PS51898"/>
    </source>
</evidence>
<keyword evidence="6" id="KW-1185">Reference proteome</keyword>
<organism evidence="5 6">
    <name type="scientific">Glutamicibacter ardleyensis</name>
    <dbReference type="NCBI Taxonomy" id="225894"/>
    <lineage>
        <taxon>Bacteria</taxon>
        <taxon>Bacillati</taxon>
        <taxon>Actinomycetota</taxon>
        <taxon>Actinomycetes</taxon>
        <taxon>Micrococcales</taxon>
        <taxon>Micrococcaceae</taxon>
        <taxon>Glutamicibacter</taxon>
    </lineage>
</organism>
<accession>A0ABQ2DCU8</accession>
<keyword evidence="2" id="KW-0238">DNA-binding</keyword>
<dbReference type="InterPro" id="IPR050090">
    <property type="entry name" value="Tyrosine_recombinase_XerCD"/>
</dbReference>
<dbReference type="InterPro" id="IPR011010">
    <property type="entry name" value="DNA_brk_join_enz"/>
</dbReference>
<comment type="caution">
    <text evidence="5">The sequence shown here is derived from an EMBL/GenBank/DDBJ whole genome shotgun (WGS) entry which is preliminary data.</text>
</comment>
<evidence type="ECO:0000313" key="6">
    <source>
        <dbReference type="Proteomes" id="UP000606115"/>
    </source>
</evidence>
<dbReference type="PANTHER" id="PTHR30349:SF41">
    <property type="entry name" value="INTEGRASE_RECOMBINASE PROTEIN MJ0367-RELATED"/>
    <property type="match status" value="1"/>
</dbReference>
<dbReference type="Pfam" id="PF00589">
    <property type="entry name" value="Phage_integrase"/>
    <property type="match status" value="1"/>
</dbReference>
<dbReference type="PANTHER" id="PTHR30349">
    <property type="entry name" value="PHAGE INTEGRASE-RELATED"/>
    <property type="match status" value="1"/>
</dbReference>
<reference evidence="6" key="1">
    <citation type="journal article" date="2019" name="Int. J. Syst. Evol. Microbiol.">
        <title>The Global Catalogue of Microorganisms (GCM) 10K type strain sequencing project: providing services to taxonomists for standard genome sequencing and annotation.</title>
        <authorList>
            <consortium name="The Broad Institute Genomics Platform"/>
            <consortium name="The Broad Institute Genome Sequencing Center for Infectious Disease"/>
            <person name="Wu L."/>
            <person name="Ma J."/>
        </authorList>
    </citation>
    <scope>NUCLEOTIDE SEQUENCE [LARGE SCALE GENOMIC DNA]</scope>
    <source>
        <strain evidence="6">CGMCC 1.3685</strain>
    </source>
</reference>
<feature type="domain" description="Tyr recombinase" evidence="4">
    <location>
        <begin position="147"/>
        <end position="355"/>
    </location>
</feature>
<dbReference type="Gene3D" id="1.10.443.10">
    <property type="entry name" value="Intergrase catalytic core"/>
    <property type="match status" value="1"/>
</dbReference>
<gene>
    <name evidence="5" type="ORF">GCM10007173_10580</name>
</gene>
<keyword evidence="3" id="KW-0233">DNA recombination</keyword>
<dbReference type="EMBL" id="BMKX01000002">
    <property type="protein sequence ID" value="GGJ53932.1"/>
    <property type="molecule type" value="Genomic_DNA"/>
</dbReference>
<dbReference type="InterPro" id="IPR013762">
    <property type="entry name" value="Integrase-like_cat_sf"/>
</dbReference>
<dbReference type="SUPFAM" id="SSF56349">
    <property type="entry name" value="DNA breaking-rejoining enzymes"/>
    <property type="match status" value="1"/>
</dbReference>
<evidence type="ECO:0000256" key="2">
    <source>
        <dbReference type="ARBA" id="ARBA00023125"/>
    </source>
</evidence>
<evidence type="ECO:0000256" key="1">
    <source>
        <dbReference type="ARBA" id="ARBA00008857"/>
    </source>
</evidence>
<evidence type="ECO:0000256" key="3">
    <source>
        <dbReference type="ARBA" id="ARBA00023172"/>
    </source>
</evidence>
<dbReference type="GeneID" id="303303446"/>
<dbReference type="Proteomes" id="UP000606115">
    <property type="component" value="Unassembled WGS sequence"/>
</dbReference>
<dbReference type="InterPro" id="IPR002104">
    <property type="entry name" value="Integrase_catalytic"/>
</dbReference>